<sequence>MATPYQPSCESARERLVIRQVTPQSKHLPRGKTSYFPRSAIVDVLKEFPVQDIFTCNCARCRHYAGLQGGLDDRRQRCSDRELLGKYATIYALLIYLRYPSLISIFLRQEVSLDKGYLSRRDLRVLDQYHVLTDRQKQIIRQEVLETQHRFRVRHFIKRNEITDVDEQEILPIVERSTPIGKGDFGEVYAFELPDEYVDDDLKKLQIKSFARKIFDRRWTQADTAKEWVNHLYTNSLKHQNLMEALAAFEYGDYFFIVFQLAQTTLWRFLKDDAGGVTFTSQELWGQVQGLASGLAYLHGQNVTGNRWENGKMYHMDLKPSNILIVNGIMKISDFGLSRYKPDPNPSESRLIGDSRQDGAGVYAPPPGRVDEGWDVYSLGAILSEIASFDIGKTVRVEQYRRERGSDTLNGQRYGSIHFYYSETFNLKQSVVQEHYDLLQEVESRGAPDDIDPPSWQEQFYHQGLFENIEKMLHQSTDERPKASKVADELDMRIRQAARVARGSQPRKIDIWNHTIQGTVISKPEPPREAYRMIAYLEETPCGLWLYPDDKVAIVKVRRFIYDERFQELVIEVDRKRPRSTRVIKPLYVNSANSCQLSFTHSDTETADLYRFPDLSGALHFQSIMTGEHVYRSMSLELTKFAFLRKEMFGFLGRGANREKYYEHQDVAGPAHLQIWTNCDLADENNAPSSLDVTIAIITETQLDLVKFTNPKGLKTPIERANTIQLVNSIDMACIKTPNGMPLTLKGIEKFRNYAENKHEGVRFYLKDEADVAIFWENLTSLHKRWVELYPVFFAPPAAMAAPGIT</sequence>
<evidence type="ECO:0000256" key="2">
    <source>
        <dbReference type="ARBA" id="ARBA00022741"/>
    </source>
</evidence>
<dbReference type="Proteomes" id="UP000800039">
    <property type="component" value="Unassembled WGS sequence"/>
</dbReference>
<dbReference type="PROSITE" id="PS00107">
    <property type="entry name" value="PROTEIN_KINASE_ATP"/>
    <property type="match status" value="1"/>
</dbReference>
<reference evidence="8" key="1">
    <citation type="submission" date="2020-01" db="EMBL/GenBank/DDBJ databases">
        <authorList>
            <consortium name="DOE Joint Genome Institute"/>
            <person name="Haridas S."/>
            <person name="Albert R."/>
            <person name="Binder M."/>
            <person name="Bloem J."/>
            <person name="Labutti K."/>
            <person name="Salamov A."/>
            <person name="Andreopoulos B."/>
            <person name="Baker S.E."/>
            <person name="Barry K."/>
            <person name="Bills G."/>
            <person name="Bluhm B.H."/>
            <person name="Cannon C."/>
            <person name="Castanera R."/>
            <person name="Culley D.E."/>
            <person name="Daum C."/>
            <person name="Ezra D."/>
            <person name="Gonzalez J.B."/>
            <person name="Henrissat B."/>
            <person name="Kuo A."/>
            <person name="Liang C."/>
            <person name="Lipzen A."/>
            <person name="Lutzoni F."/>
            <person name="Magnuson J."/>
            <person name="Mondo S."/>
            <person name="Nolan M."/>
            <person name="Ohm R."/>
            <person name="Pangilinan J."/>
            <person name="Park H.-J."/>
            <person name="Ramirez L."/>
            <person name="Alfaro M."/>
            <person name="Sun H."/>
            <person name="Tritt A."/>
            <person name="Yoshinaga Y."/>
            <person name="Zwiers L.-H."/>
            <person name="Turgeon B.G."/>
            <person name="Goodwin S.B."/>
            <person name="Spatafora J.W."/>
            <person name="Crous P.W."/>
            <person name="Grigoriev I.V."/>
        </authorList>
    </citation>
    <scope>NUCLEOTIDE SEQUENCE</scope>
    <source>
        <strain evidence="8">CBS 394.84</strain>
    </source>
</reference>
<dbReference type="GO" id="GO:0005634">
    <property type="term" value="C:nucleus"/>
    <property type="evidence" value="ECO:0007669"/>
    <property type="project" value="TreeGrafter"/>
</dbReference>
<dbReference type="PROSITE" id="PS00108">
    <property type="entry name" value="PROTEIN_KINASE_ST"/>
    <property type="match status" value="1"/>
</dbReference>
<dbReference type="Gene3D" id="1.10.510.10">
    <property type="entry name" value="Transferase(Phosphotransferase) domain 1"/>
    <property type="match status" value="1"/>
</dbReference>
<dbReference type="Pfam" id="PF00069">
    <property type="entry name" value="Pkinase"/>
    <property type="match status" value="1"/>
</dbReference>
<dbReference type="InterPro" id="IPR050339">
    <property type="entry name" value="CC_SR_Kinase"/>
</dbReference>
<dbReference type="GeneID" id="63855061"/>
<dbReference type="EMBL" id="ML976616">
    <property type="protein sequence ID" value="KAF1845216.1"/>
    <property type="molecule type" value="Genomic_DNA"/>
</dbReference>
<evidence type="ECO:0000256" key="5">
    <source>
        <dbReference type="ARBA" id="ARBA00037982"/>
    </source>
</evidence>
<dbReference type="GO" id="GO:0005524">
    <property type="term" value="F:ATP binding"/>
    <property type="evidence" value="ECO:0007669"/>
    <property type="project" value="UniProtKB-UniRule"/>
</dbReference>
<protein>
    <submittedName>
        <fullName evidence="8">Kinase-like protein</fullName>
    </submittedName>
</protein>
<dbReference type="CDD" id="cd00180">
    <property type="entry name" value="PKc"/>
    <property type="match status" value="1"/>
</dbReference>
<dbReference type="PANTHER" id="PTHR11042">
    <property type="entry name" value="EUKARYOTIC TRANSLATION INITIATION FACTOR 2-ALPHA KINASE EIF2-ALPHA KINASE -RELATED"/>
    <property type="match status" value="1"/>
</dbReference>
<comment type="similarity">
    <text evidence="5">Belongs to the protein kinase superfamily. Ser/Thr protein kinase family. GCN2 subfamily.</text>
</comment>
<evidence type="ECO:0000259" key="7">
    <source>
        <dbReference type="PROSITE" id="PS50011"/>
    </source>
</evidence>
<feature type="domain" description="Protein kinase" evidence="7">
    <location>
        <begin position="174"/>
        <end position="494"/>
    </location>
</feature>
<dbReference type="InterPro" id="IPR000719">
    <property type="entry name" value="Prot_kinase_dom"/>
</dbReference>
<dbReference type="GO" id="GO:0005737">
    <property type="term" value="C:cytoplasm"/>
    <property type="evidence" value="ECO:0007669"/>
    <property type="project" value="TreeGrafter"/>
</dbReference>
<evidence type="ECO:0000256" key="1">
    <source>
        <dbReference type="ARBA" id="ARBA00022679"/>
    </source>
</evidence>
<keyword evidence="2 6" id="KW-0547">Nucleotide-binding</keyword>
<evidence type="ECO:0000256" key="3">
    <source>
        <dbReference type="ARBA" id="ARBA00022777"/>
    </source>
</evidence>
<gene>
    <name evidence="8" type="ORF">K460DRAFT_416512</name>
</gene>
<evidence type="ECO:0000313" key="9">
    <source>
        <dbReference type="Proteomes" id="UP000800039"/>
    </source>
</evidence>
<dbReference type="RefSeq" id="XP_040787779.1">
    <property type="nucleotide sequence ID" value="XM_040937811.1"/>
</dbReference>
<keyword evidence="9" id="KW-1185">Reference proteome</keyword>
<keyword evidence="1" id="KW-0808">Transferase</keyword>
<dbReference type="PROSITE" id="PS50011">
    <property type="entry name" value="PROTEIN_KINASE_DOM"/>
    <property type="match status" value="1"/>
</dbReference>
<name>A0A9P4GHB4_9PLEO</name>
<dbReference type="SUPFAM" id="SSF56112">
    <property type="entry name" value="Protein kinase-like (PK-like)"/>
    <property type="match status" value="1"/>
</dbReference>
<evidence type="ECO:0000256" key="6">
    <source>
        <dbReference type="PROSITE-ProRule" id="PRU10141"/>
    </source>
</evidence>
<dbReference type="InterPro" id="IPR008271">
    <property type="entry name" value="Ser/Thr_kinase_AS"/>
</dbReference>
<dbReference type="OrthoDB" id="5986190at2759"/>
<organism evidence="8 9">
    <name type="scientific">Cucurbitaria berberidis CBS 394.84</name>
    <dbReference type="NCBI Taxonomy" id="1168544"/>
    <lineage>
        <taxon>Eukaryota</taxon>
        <taxon>Fungi</taxon>
        <taxon>Dikarya</taxon>
        <taxon>Ascomycota</taxon>
        <taxon>Pezizomycotina</taxon>
        <taxon>Dothideomycetes</taxon>
        <taxon>Pleosporomycetidae</taxon>
        <taxon>Pleosporales</taxon>
        <taxon>Pleosporineae</taxon>
        <taxon>Cucurbitariaceae</taxon>
        <taxon>Cucurbitaria</taxon>
    </lineage>
</organism>
<evidence type="ECO:0000313" key="8">
    <source>
        <dbReference type="EMBL" id="KAF1845216.1"/>
    </source>
</evidence>
<dbReference type="AlphaFoldDB" id="A0A9P4GHB4"/>
<dbReference type="SMART" id="SM00220">
    <property type="entry name" value="S_TKc"/>
    <property type="match status" value="1"/>
</dbReference>
<dbReference type="InterPro" id="IPR017441">
    <property type="entry name" value="Protein_kinase_ATP_BS"/>
</dbReference>
<evidence type="ECO:0000256" key="4">
    <source>
        <dbReference type="ARBA" id="ARBA00022840"/>
    </source>
</evidence>
<comment type="caution">
    <text evidence="8">The sequence shown here is derived from an EMBL/GenBank/DDBJ whole genome shotgun (WGS) entry which is preliminary data.</text>
</comment>
<dbReference type="GO" id="GO:0004672">
    <property type="term" value="F:protein kinase activity"/>
    <property type="evidence" value="ECO:0007669"/>
    <property type="project" value="InterPro"/>
</dbReference>
<proteinExistence type="inferred from homology"/>
<accession>A0A9P4GHB4</accession>
<feature type="binding site" evidence="6">
    <location>
        <position position="213"/>
    </location>
    <ligand>
        <name>ATP</name>
        <dbReference type="ChEBI" id="CHEBI:30616"/>
    </ligand>
</feature>
<keyword evidence="4 6" id="KW-0067">ATP-binding</keyword>
<dbReference type="InterPro" id="IPR011009">
    <property type="entry name" value="Kinase-like_dom_sf"/>
</dbReference>
<keyword evidence="3 8" id="KW-0418">Kinase</keyword>